<feature type="compositionally biased region" description="Low complexity" evidence="8">
    <location>
        <begin position="652"/>
        <end position="666"/>
    </location>
</feature>
<reference evidence="10" key="1">
    <citation type="submission" date="2022-03" db="EMBL/GenBank/DDBJ databases">
        <authorList>
            <person name="Sayadi A."/>
        </authorList>
    </citation>
    <scope>NUCLEOTIDE SEQUENCE</scope>
</reference>
<comment type="subcellular location">
    <subcellularLocation>
        <location evidence="1">Nucleus</location>
    </subcellularLocation>
</comment>
<dbReference type="InterPro" id="IPR036390">
    <property type="entry name" value="WH_DNA-bd_sf"/>
</dbReference>
<feature type="region of interest" description="Disordered" evidence="8">
    <location>
        <begin position="451"/>
        <end position="666"/>
    </location>
</feature>
<evidence type="ECO:0000256" key="1">
    <source>
        <dbReference type="ARBA" id="ARBA00004123"/>
    </source>
</evidence>
<keyword evidence="6" id="KW-0539">Nucleus</keyword>
<dbReference type="Gene3D" id="1.10.10.10">
    <property type="entry name" value="Winged helix-like DNA-binding domain superfamily/Winged helix DNA-binding domain"/>
    <property type="match status" value="1"/>
</dbReference>
<gene>
    <name evidence="10" type="ORF">ACAOBT_LOCUS5157</name>
</gene>
<feature type="compositionally biased region" description="Polar residues" evidence="8">
    <location>
        <begin position="513"/>
        <end position="567"/>
    </location>
</feature>
<evidence type="ECO:0000313" key="11">
    <source>
        <dbReference type="Proteomes" id="UP001152888"/>
    </source>
</evidence>
<evidence type="ECO:0000259" key="9">
    <source>
        <dbReference type="PROSITE" id="PS00434"/>
    </source>
</evidence>
<feature type="compositionally biased region" description="Basic and acidic residues" evidence="8">
    <location>
        <begin position="591"/>
        <end position="612"/>
    </location>
</feature>
<dbReference type="GO" id="GO:0043565">
    <property type="term" value="F:sequence-specific DNA binding"/>
    <property type="evidence" value="ECO:0007669"/>
    <property type="project" value="InterPro"/>
</dbReference>
<dbReference type="Pfam" id="PF00447">
    <property type="entry name" value="HSF_DNA-bind"/>
    <property type="match status" value="1"/>
</dbReference>
<accession>A0A9P0JY42</accession>
<dbReference type="Proteomes" id="UP001152888">
    <property type="component" value="Unassembled WGS sequence"/>
</dbReference>
<dbReference type="SUPFAM" id="SSF46785">
    <property type="entry name" value="Winged helix' DNA-binding domain"/>
    <property type="match status" value="1"/>
</dbReference>
<organism evidence="10 11">
    <name type="scientific">Acanthoscelides obtectus</name>
    <name type="common">Bean weevil</name>
    <name type="synonym">Bruchus obtectus</name>
    <dbReference type="NCBI Taxonomy" id="200917"/>
    <lineage>
        <taxon>Eukaryota</taxon>
        <taxon>Metazoa</taxon>
        <taxon>Ecdysozoa</taxon>
        <taxon>Arthropoda</taxon>
        <taxon>Hexapoda</taxon>
        <taxon>Insecta</taxon>
        <taxon>Pterygota</taxon>
        <taxon>Neoptera</taxon>
        <taxon>Endopterygota</taxon>
        <taxon>Coleoptera</taxon>
        <taxon>Polyphaga</taxon>
        <taxon>Cucujiformia</taxon>
        <taxon>Chrysomeloidea</taxon>
        <taxon>Chrysomelidae</taxon>
        <taxon>Bruchinae</taxon>
        <taxon>Bruchini</taxon>
        <taxon>Acanthoscelides</taxon>
    </lineage>
</organism>
<evidence type="ECO:0000256" key="8">
    <source>
        <dbReference type="SAM" id="MobiDB-lite"/>
    </source>
</evidence>
<keyword evidence="3" id="KW-0805">Transcription regulation</keyword>
<dbReference type="PANTHER" id="PTHR10015">
    <property type="entry name" value="HEAT SHOCK TRANSCRIPTION FACTOR"/>
    <property type="match status" value="1"/>
</dbReference>
<dbReference type="SMART" id="SM00415">
    <property type="entry name" value="HSF"/>
    <property type="match status" value="1"/>
</dbReference>
<dbReference type="PRINTS" id="PR00056">
    <property type="entry name" value="HSFDOMAIN"/>
</dbReference>
<feature type="compositionally biased region" description="Polar residues" evidence="8">
    <location>
        <begin position="469"/>
        <end position="486"/>
    </location>
</feature>
<dbReference type="InterPro" id="IPR036388">
    <property type="entry name" value="WH-like_DNA-bd_sf"/>
</dbReference>
<dbReference type="EMBL" id="CAKOFQ010006707">
    <property type="protein sequence ID" value="CAH1963352.1"/>
    <property type="molecule type" value="Genomic_DNA"/>
</dbReference>
<comment type="similarity">
    <text evidence="2 7">Belongs to the HSF family.</text>
</comment>
<evidence type="ECO:0000256" key="2">
    <source>
        <dbReference type="ARBA" id="ARBA00006403"/>
    </source>
</evidence>
<dbReference type="FunFam" id="1.10.10.10:FF:000027">
    <property type="entry name" value="Heat shock transcription factor 1"/>
    <property type="match status" value="1"/>
</dbReference>
<protein>
    <recommendedName>
        <fullName evidence="9">HSF-type DNA-binding domain-containing protein</fullName>
    </recommendedName>
</protein>
<evidence type="ECO:0000256" key="6">
    <source>
        <dbReference type="ARBA" id="ARBA00023242"/>
    </source>
</evidence>
<proteinExistence type="inferred from homology"/>
<keyword evidence="4" id="KW-0238">DNA-binding</keyword>
<evidence type="ECO:0000256" key="7">
    <source>
        <dbReference type="RuleBase" id="RU004020"/>
    </source>
</evidence>
<evidence type="ECO:0000256" key="5">
    <source>
        <dbReference type="ARBA" id="ARBA00023163"/>
    </source>
</evidence>
<evidence type="ECO:0000256" key="4">
    <source>
        <dbReference type="ARBA" id="ARBA00023125"/>
    </source>
</evidence>
<evidence type="ECO:0000313" key="10">
    <source>
        <dbReference type="EMBL" id="CAH1963352.1"/>
    </source>
</evidence>
<dbReference type="PROSITE" id="PS00434">
    <property type="entry name" value="HSF_DOMAIN"/>
    <property type="match status" value="1"/>
</dbReference>
<dbReference type="InterPro" id="IPR000232">
    <property type="entry name" value="HSF_DNA-bd"/>
</dbReference>
<name>A0A9P0JY42_ACAOB</name>
<comment type="caution">
    <text evidence="10">The sequence shown here is derived from an EMBL/GenBank/DDBJ whole genome shotgun (WGS) entry which is preliminary data.</text>
</comment>
<sequence>MSATDNGDNQPVNIPLFLKKLWKMVNDKDNQDIISWNSTGDGFVIHDAVQFIMKLLPHYFKHNNLSSFVRQLNFYDFHKIASTEKDEMQFAHHYFLKDLPETLVFITRKVPNLKPRFSKEVDEEDMKNILNGMKDIKSKHNLVDKELKLLKQENNTLWSEINNLRVKYSKQTKIINKLIHFLISYIHQNQYGRRTPNVIKKNNPRNINSRPSLLEIGYKPSQLKGVAEKYLQPGSSGALIYDVDSSDDNIQEQLNSEEALDNILNIKTEDIGDDSTYSVQFPNSPSRVVEDINMDGETDSFPLEEIIDEQQTDIPFEEQTAEPEMESRKLAQISRNNTLEDVYQIKNPASNTITYSIKYPKIHALPKKRVSQPAITQAEVAPKKMKIHSVVSVPPLQSAQPVREDKTHRSSVPRLNQMVLPRKQAALLADLVSTSGIKQVPTTLSSSLRFQQAATSRGSQKEKADPNLHQVSKQTKSLKSQLQPGTARQGLEQIGKSKLKKQAVRQKHDGASLQRSSPQTHRSQVPQLVSQLSPKTTQPISTQRESQAATKQPTNMPQLIINQNSDKSPLERDETSVASPYTGQIASGSQQDKRQAAREKPIQQRAVPEKKISSKTLQPPLVSSKQLKQNIRRPKNVQCQNSEASELERGADSSSGSTSAIAGSSTSETTLNDLLIDADVLSDLPTRLPSQVSETKFNILENPKAQLSQYVDSTQSELDSLYDVLGTLSSKEWESILNELTPLNDESAITEALDDICDVAIDEEKDHLHDDDVDTIKHELEEQLENMPSIQQTEEEVEDLVDEYLNTDFTQPSC</sequence>
<dbReference type="OrthoDB" id="60033at2759"/>
<dbReference type="AlphaFoldDB" id="A0A9P0JY42"/>
<keyword evidence="11" id="KW-1185">Reference proteome</keyword>
<feature type="compositionally biased region" description="Polar residues" evidence="8">
    <location>
        <begin position="614"/>
        <end position="629"/>
    </location>
</feature>
<feature type="domain" description="HSF-type DNA-binding" evidence="9">
    <location>
        <begin position="56"/>
        <end position="80"/>
    </location>
</feature>
<evidence type="ECO:0000256" key="3">
    <source>
        <dbReference type="ARBA" id="ARBA00023015"/>
    </source>
</evidence>
<dbReference type="GO" id="GO:0005634">
    <property type="term" value="C:nucleus"/>
    <property type="evidence" value="ECO:0007669"/>
    <property type="project" value="UniProtKB-SubCell"/>
</dbReference>
<feature type="compositionally biased region" description="Polar residues" evidence="8">
    <location>
        <begin position="576"/>
        <end position="590"/>
    </location>
</feature>
<keyword evidence="5" id="KW-0804">Transcription</keyword>
<dbReference type="GO" id="GO:0003700">
    <property type="term" value="F:DNA-binding transcription factor activity"/>
    <property type="evidence" value="ECO:0007669"/>
    <property type="project" value="InterPro"/>
</dbReference>
<dbReference type="PANTHER" id="PTHR10015:SF427">
    <property type="entry name" value="HEAT SHOCK FACTOR PROTEIN"/>
    <property type="match status" value="1"/>
</dbReference>